<dbReference type="PRINTS" id="PR00502">
    <property type="entry name" value="NUDIXFAMILY"/>
</dbReference>
<dbReference type="STRING" id="1165689.SAMN02927914_01921"/>
<dbReference type="AlphaFoldDB" id="A0A1G5X5H1"/>
<gene>
    <name evidence="5" type="ORF">SAMN02927914_01921</name>
</gene>
<dbReference type="Proteomes" id="UP000198588">
    <property type="component" value="Unassembled WGS sequence"/>
</dbReference>
<dbReference type="PANTHER" id="PTHR43046:SF14">
    <property type="entry name" value="MUTT_NUDIX FAMILY PROTEIN"/>
    <property type="match status" value="1"/>
</dbReference>
<evidence type="ECO:0000259" key="4">
    <source>
        <dbReference type="PROSITE" id="PS51462"/>
    </source>
</evidence>
<evidence type="ECO:0000256" key="1">
    <source>
        <dbReference type="ARBA" id="ARBA00001946"/>
    </source>
</evidence>
<sequence length="145" mass="15484">MNEARRTLPAVSVAVVRGQTVLLVKRARQPSQGLYAFPGGKVEAGETLEDAAQRELLEETGLRATNYRPLREIHIDGREDNHAVDYLLTVFGAAYAGGEAVASDDAETAAFYTLNEMTALPLAGSVFAVAEELLDPDGNAGLLQP</sequence>
<dbReference type="CDD" id="cd04673">
    <property type="entry name" value="NUDIX_ADPRase"/>
    <property type="match status" value="1"/>
</dbReference>
<dbReference type="InterPro" id="IPR020084">
    <property type="entry name" value="NUDIX_hydrolase_CS"/>
</dbReference>
<name>A0A1G5X5H1_9HYPH</name>
<dbReference type="PROSITE" id="PS00893">
    <property type="entry name" value="NUDIX_BOX"/>
    <property type="match status" value="1"/>
</dbReference>
<dbReference type="EMBL" id="FMXM01000005">
    <property type="protein sequence ID" value="SDA65027.1"/>
    <property type="molecule type" value="Genomic_DNA"/>
</dbReference>
<protein>
    <submittedName>
        <fullName evidence="5">ADP-ribose pyrophosphatase YjhB, NUDIX family</fullName>
    </submittedName>
</protein>
<feature type="domain" description="Nudix hydrolase" evidence="4">
    <location>
        <begin position="6"/>
        <end position="135"/>
    </location>
</feature>
<dbReference type="Pfam" id="PF00293">
    <property type="entry name" value="NUDIX"/>
    <property type="match status" value="1"/>
</dbReference>
<dbReference type="InterPro" id="IPR000086">
    <property type="entry name" value="NUDIX_hydrolase_dom"/>
</dbReference>
<evidence type="ECO:0000256" key="2">
    <source>
        <dbReference type="ARBA" id="ARBA00022801"/>
    </source>
</evidence>
<evidence type="ECO:0000313" key="5">
    <source>
        <dbReference type="EMBL" id="SDA65027.1"/>
    </source>
</evidence>
<dbReference type="RefSeq" id="WP_091577138.1">
    <property type="nucleotide sequence ID" value="NZ_FMXM01000005.1"/>
</dbReference>
<dbReference type="InterPro" id="IPR015797">
    <property type="entry name" value="NUDIX_hydrolase-like_dom_sf"/>
</dbReference>
<keyword evidence="2 3" id="KW-0378">Hydrolase</keyword>
<dbReference type="PROSITE" id="PS51462">
    <property type="entry name" value="NUDIX"/>
    <property type="match status" value="1"/>
</dbReference>
<dbReference type="OrthoDB" id="9761969at2"/>
<proteinExistence type="inferred from homology"/>
<dbReference type="GO" id="GO:0016787">
    <property type="term" value="F:hydrolase activity"/>
    <property type="evidence" value="ECO:0007669"/>
    <property type="project" value="UniProtKB-KW"/>
</dbReference>
<comment type="similarity">
    <text evidence="3">Belongs to the Nudix hydrolase family.</text>
</comment>
<reference evidence="5 6" key="1">
    <citation type="submission" date="2016-10" db="EMBL/GenBank/DDBJ databases">
        <authorList>
            <person name="de Groot N.N."/>
        </authorList>
    </citation>
    <scope>NUCLEOTIDE SEQUENCE [LARGE SCALE GENOMIC DNA]</scope>
    <source>
        <strain evidence="5 6">CGMCC 1.12097</strain>
    </source>
</reference>
<evidence type="ECO:0000256" key="3">
    <source>
        <dbReference type="RuleBase" id="RU003476"/>
    </source>
</evidence>
<evidence type="ECO:0000313" key="6">
    <source>
        <dbReference type="Proteomes" id="UP000198588"/>
    </source>
</evidence>
<comment type="cofactor">
    <cofactor evidence="1">
        <name>Mg(2+)</name>
        <dbReference type="ChEBI" id="CHEBI:18420"/>
    </cofactor>
</comment>
<organism evidence="5 6">
    <name type="scientific">Mesorhizobium qingshengii</name>
    <dbReference type="NCBI Taxonomy" id="1165689"/>
    <lineage>
        <taxon>Bacteria</taxon>
        <taxon>Pseudomonadati</taxon>
        <taxon>Pseudomonadota</taxon>
        <taxon>Alphaproteobacteria</taxon>
        <taxon>Hyphomicrobiales</taxon>
        <taxon>Phyllobacteriaceae</taxon>
        <taxon>Mesorhizobium</taxon>
    </lineage>
</organism>
<dbReference type="Gene3D" id="3.90.79.10">
    <property type="entry name" value="Nucleoside Triphosphate Pyrophosphohydrolase"/>
    <property type="match status" value="1"/>
</dbReference>
<accession>A0A1G5X5H1</accession>
<dbReference type="SUPFAM" id="SSF55811">
    <property type="entry name" value="Nudix"/>
    <property type="match status" value="1"/>
</dbReference>
<dbReference type="PANTHER" id="PTHR43046">
    <property type="entry name" value="GDP-MANNOSE MANNOSYL HYDROLASE"/>
    <property type="match status" value="1"/>
</dbReference>
<dbReference type="InterPro" id="IPR020476">
    <property type="entry name" value="Nudix_hydrolase"/>
</dbReference>